<evidence type="ECO:0000259" key="7">
    <source>
        <dbReference type="PROSITE" id="PS51900"/>
    </source>
</evidence>
<dbReference type="CDD" id="cd01189">
    <property type="entry name" value="INT_ICEBs1_C_like"/>
    <property type="match status" value="1"/>
</dbReference>
<dbReference type="PROSITE" id="PS51900">
    <property type="entry name" value="CB"/>
    <property type="match status" value="1"/>
</dbReference>
<dbReference type="RefSeq" id="WP_013402665.1">
    <property type="nucleotide sequence ID" value="NC_014652.1"/>
</dbReference>
<dbReference type="OrthoDB" id="9785687at2"/>
<dbReference type="PANTHER" id="PTHR30349:SF64">
    <property type="entry name" value="PROPHAGE INTEGRASE INTD-RELATED"/>
    <property type="match status" value="1"/>
</dbReference>
<keyword evidence="3 5" id="KW-0238">DNA-binding</keyword>
<evidence type="ECO:0000256" key="2">
    <source>
        <dbReference type="ARBA" id="ARBA00022908"/>
    </source>
</evidence>
<dbReference type="GO" id="GO:0003677">
    <property type="term" value="F:DNA binding"/>
    <property type="evidence" value="ECO:0007669"/>
    <property type="project" value="UniProtKB-UniRule"/>
</dbReference>
<dbReference type="KEGG" id="chd:Calhy_0728"/>
<dbReference type="Pfam" id="PF14657">
    <property type="entry name" value="Arm-DNA-bind_4"/>
    <property type="match status" value="1"/>
</dbReference>
<dbReference type="InterPro" id="IPR002104">
    <property type="entry name" value="Integrase_catalytic"/>
</dbReference>
<evidence type="ECO:0000259" key="6">
    <source>
        <dbReference type="PROSITE" id="PS51898"/>
    </source>
</evidence>
<evidence type="ECO:0000256" key="3">
    <source>
        <dbReference type="ARBA" id="ARBA00023125"/>
    </source>
</evidence>
<keyword evidence="4" id="KW-0233">DNA recombination</keyword>
<dbReference type="GO" id="GO:0006310">
    <property type="term" value="P:DNA recombination"/>
    <property type="evidence" value="ECO:0007669"/>
    <property type="project" value="UniProtKB-KW"/>
</dbReference>
<feature type="domain" description="Core-binding (CB)" evidence="7">
    <location>
        <begin position="62"/>
        <end position="145"/>
    </location>
</feature>
<dbReference type="InterPro" id="IPR004107">
    <property type="entry name" value="Integrase_SAM-like_N"/>
</dbReference>
<reference key="1">
    <citation type="submission" date="2010-09" db="EMBL/GenBank/DDBJ databases">
        <title>Complete sequence of Caldicellulosiruptor hydrothermalis 108.</title>
        <authorList>
            <consortium name="US DOE Joint Genome Institute"/>
            <person name="Lucas S."/>
            <person name="Copeland A."/>
            <person name="Lapidus A."/>
            <person name="Cheng J.-F."/>
            <person name="Bruce D."/>
            <person name="Goodwin L."/>
            <person name="Pitluck S."/>
            <person name="Davenport K."/>
            <person name="Detter J.C."/>
            <person name="Han C."/>
            <person name="Tapia R."/>
            <person name="Land M."/>
            <person name="Hauser L."/>
            <person name="Chang Y.-J."/>
            <person name="Jeffries C."/>
            <person name="Kyrpides N."/>
            <person name="Ivanova N."/>
            <person name="Mikhailova N."/>
            <person name="Blumer-Schuette S.E."/>
            <person name="Kelly R.M."/>
            <person name="Woyke T."/>
        </authorList>
    </citation>
    <scope>NUCLEOTIDE SEQUENCE</scope>
    <source>
        <strain>108</strain>
    </source>
</reference>
<evidence type="ECO:0000313" key="9">
    <source>
        <dbReference type="Proteomes" id="UP000006890"/>
    </source>
</evidence>
<name>E4QDP8_CALH1</name>
<reference evidence="8 9" key="2">
    <citation type="journal article" date="2011" name="J. Bacteriol.">
        <title>Complete genome sequences for the anaerobic, extremely thermophilic plant biomass-degrading bacteria Caldicellulosiruptor hydrothermalis, Caldicellulosiruptor kristjanssonii, Caldicellulosiruptor kronotskyensis, Caldicellulosiruptor owensenis, and Caldicellulosiruptor lactoaceticus.</title>
        <authorList>
            <person name="Blumer-Schuette S.E."/>
            <person name="Ozdemir I."/>
            <person name="Mistry D."/>
            <person name="Lucas S."/>
            <person name="Lapidus A."/>
            <person name="Cheng J.F."/>
            <person name="Goodwin L.A."/>
            <person name="Pitluck S."/>
            <person name="Land M.L."/>
            <person name="Hauser L.J."/>
            <person name="Woyke T."/>
            <person name="Mikhailova N."/>
            <person name="Pati A."/>
            <person name="Kyrpides N.C."/>
            <person name="Ivanova N."/>
            <person name="Detter J.C."/>
            <person name="Walston-Davenport K."/>
            <person name="Han S."/>
            <person name="Adams M.W."/>
            <person name="Kelly R.M."/>
        </authorList>
    </citation>
    <scope>NUCLEOTIDE SEQUENCE [LARGE SCALE GENOMIC DNA]</scope>
    <source>
        <strain evidence="9">DSM 18901 / VKM B-2411 / 108</strain>
    </source>
</reference>
<evidence type="ECO:0000256" key="1">
    <source>
        <dbReference type="ARBA" id="ARBA00008857"/>
    </source>
</evidence>
<feature type="domain" description="Tyr recombinase" evidence="6">
    <location>
        <begin position="166"/>
        <end position="363"/>
    </location>
</feature>
<dbReference type="InterPro" id="IPR013762">
    <property type="entry name" value="Integrase-like_cat_sf"/>
</dbReference>
<dbReference type="InterPro" id="IPR010998">
    <property type="entry name" value="Integrase_recombinase_N"/>
</dbReference>
<dbReference type="PROSITE" id="PS51898">
    <property type="entry name" value="TYR_RECOMBINASE"/>
    <property type="match status" value="1"/>
</dbReference>
<dbReference type="PANTHER" id="PTHR30349">
    <property type="entry name" value="PHAGE INTEGRASE-RELATED"/>
    <property type="match status" value="1"/>
</dbReference>
<gene>
    <name evidence="8" type="ordered locus">Calhy_0728</name>
</gene>
<dbReference type="AlphaFoldDB" id="E4QDP8"/>
<protein>
    <submittedName>
        <fullName evidence="8">Integrase family protein</fullName>
    </submittedName>
</protein>
<organism evidence="8 9">
    <name type="scientific">Caldicellulosiruptor hydrothermalis (strain DSM 18901 / VKM B-2411 / 108)</name>
    <dbReference type="NCBI Taxonomy" id="632292"/>
    <lineage>
        <taxon>Bacteria</taxon>
        <taxon>Bacillati</taxon>
        <taxon>Bacillota</taxon>
        <taxon>Bacillota incertae sedis</taxon>
        <taxon>Caldicellulosiruptorales</taxon>
        <taxon>Caldicellulosiruptoraceae</taxon>
        <taxon>Caldicellulosiruptor</taxon>
    </lineage>
</organism>
<dbReference type="Gene3D" id="1.10.150.130">
    <property type="match status" value="1"/>
</dbReference>
<dbReference type="Pfam" id="PF14659">
    <property type="entry name" value="Phage_int_SAM_3"/>
    <property type="match status" value="1"/>
</dbReference>
<comment type="similarity">
    <text evidence="1">Belongs to the 'phage' integrase family.</text>
</comment>
<dbReference type="Gene3D" id="1.10.443.10">
    <property type="entry name" value="Intergrase catalytic core"/>
    <property type="match status" value="1"/>
</dbReference>
<dbReference type="Pfam" id="PF00589">
    <property type="entry name" value="Phage_integrase"/>
    <property type="match status" value="1"/>
</dbReference>
<dbReference type="InterPro" id="IPR028259">
    <property type="entry name" value="AP2-like_int_N"/>
</dbReference>
<dbReference type="Proteomes" id="UP000006890">
    <property type="component" value="Chromosome"/>
</dbReference>
<dbReference type="eggNOG" id="COG0582">
    <property type="taxonomic scope" value="Bacteria"/>
</dbReference>
<dbReference type="InterPro" id="IPR011010">
    <property type="entry name" value="DNA_brk_join_enz"/>
</dbReference>
<dbReference type="InterPro" id="IPR044068">
    <property type="entry name" value="CB"/>
</dbReference>
<evidence type="ECO:0000256" key="5">
    <source>
        <dbReference type="PROSITE-ProRule" id="PRU01248"/>
    </source>
</evidence>
<proteinExistence type="inferred from homology"/>
<keyword evidence="9" id="KW-1185">Reference proteome</keyword>
<keyword evidence="2" id="KW-0229">DNA integration</keyword>
<sequence length="370" mass="43412">MRGHIRKRGNSYSVVFDVGRDENGKRRQKWVSGFKTKKEAEKYLAEVISQIEKGQFVEKNEMTLQEYLSYWLENYAKTNTAPKTYKRYIELVKHITTYLGKIEVQKLKPLHVQQFYTTLLEEGKLSKSTILKIHRVFHLAIKHAVQWQLVNYNVLDAITPPRPERIEMKIWDIETANKFLEAIKDDILYIPVLLALHTGMREGEICALKWDDVNLEDGYIVVKATLQKINGKLILKEPKSQKSIRTIALMDSTIKALKEHKERQKEKKALLQENYKDENFVCAWDDGRPLDPMYVAKKFPKLIKKYNFPPIRFHDLRHTHATLLLQQGVHPKIVSERLGHSTINITLDTYSHVLPNIQKEAIKKLDKFFY</sequence>
<evidence type="ECO:0000313" key="8">
    <source>
        <dbReference type="EMBL" id="ADQ06465.1"/>
    </source>
</evidence>
<dbReference type="STRING" id="632292.Calhy_0728"/>
<dbReference type="InterPro" id="IPR050090">
    <property type="entry name" value="Tyrosine_recombinase_XerCD"/>
</dbReference>
<dbReference type="HOGENOM" id="CLU_027562_17_1_9"/>
<dbReference type="GO" id="GO:0015074">
    <property type="term" value="P:DNA integration"/>
    <property type="evidence" value="ECO:0007669"/>
    <property type="project" value="UniProtKB-KW"/>
</dbReference>
<evidence type="ECO:0000256" key="4">
    <source>
        <dbReference type="ARBA" id="ARBA00023172"/>
    </source>
</evidence>
<accession>E4QDP8</accession>
<dbReference type="EMBL" id="CP002219">
    <property type="protein sequence ID" value="ADQ06465.1"/>
    <property type="molecule type" value="Genomic_DNA"/>
</dbReference>
<dbReference type="SUPFAM" id="SSF56349">
    <property type="entry name" value="DNA breaking-rejoining enzymes"/>
    <property type="match status" value="1"/>
</dbReference>